<evidence type="ECO:0000256" key="4">
    <source>
        <dbReference type="ARBA" id="ARBA00022723"/>
    </source>
</evidence>
<dbReference type="PANTHER" id="PTHR43742:SF10">
    <property type="entry name" value="TRIMETHYLAMINE-N-OXIDE REDUCTASE 2"/>
    <property type="match status" value="1"/>
</dbReference>
<name>A0A4P0XYQ1_KLEPN</name>
<dbReference type="Gene3D" id="3.40.50.740">
    <property type="match status" value="1"/>
</dbReference>
<evidence type="ECO:0000259" key="8">
    <source>
        <dbReference type="Pfam" id="PF01568"/>
    </source>
</evidence>
<feature type="domain" description="Molybdopterin oxidoreductase" evidence="7">
    <location>
        <begin position="26"/>
        <end position="120"/>
    </location>
</feature>
<keyword evidence="3" id="KW-0500">Molybdenum</keyword>
<comment type="similarity">
    <text evidence="2">Belongs to the prokaryotic molybdopterin-containing oxidoreductase family.</text>
</comment>
<evidence type="ECO:0000256" key="3">
    <source>
        <dbReference type="ARBA" id="ARBA00022505"/>
    </source>
</evidence>
<feature type="domain" description="Molybdopterin dinucleotide-binding" evidence="8">
    <location>
        <begin position="237"/>
        <end position="357"/>
    </location>
</feature>
<dbReference type="EC" id="1.7.2.3" evidence="9"/>
<comment type="cofactor">
    <cofactor evidence="1">
        <name>Mo-bis(molybdopterin guanine dinucleotide)</name>
        <dbReference type="ChEBI" id="CHEBI:60539"/>
    </cofactor>
</comment>
<evidence type="ECO:0000313" key="9">
    <source>
        <dbReference type="EMBL" id="VTM53171.1"/>
    </source>
</evidence>
<evidence type="ECO:0000256" key="2">
    <source>
        <dbReference type="ARBA" id="ARBA00010312"/>
    </source>
</evidence>
<dbReference type="InterPro" id="IPR009010">
    <property type="entry name" value="Asp_de-COase-like_dom_sf"/>
</dbReference>
<dbReference type="GO" id="GO:0043546">
    <property type="term" value="F:molybdopterin cofactor binding"/>
    <property type="evidence" value="ECO:0007669"/>
    <property type="project" value="InterPro"/>
</dbReference>
<accession>A0A4P0XYQ1</accession>
<evidence type="ECO:0000256" key="1">
    <source>
        <dbReference type="ARBA" id="ARBA00001942"/>
    </source>
</evidence>
<reference evidence="9" key="1">
    <citation type="submission" date="2019-04" db="EMBL/GenBank/DDBJ databases">
        <authorList>
            <consortium name="Pathogen Informatics"/>
        </authorList>
    </citation>
    <scope>NUCLEOTIDE SEQUENCE</scope>
    <source>
        <strain evidence="9">NCTC9183</strain>
    </source>
</reference>
<dbReference type="InterPro" id="IPR006656">
    <property type="entry name" value="Mopterin_OxRdtase"/>
</dbReference>
<protein>
    <submittedName>
        <fullName evidence="9">Biotin sulfoxide reductase</fullName>
        <ecNumber evidence="9">1.7.2.3</ecNumber>
    </submittedName>
</protein>
<dbReference type="GO" id="GO:0030151">
    <property type="term" value="F:molybdenum ion binding"/>
    <property type="evidence" value="ECO:0007669"/>
    <property type="project" value="TreeGrafter"/>
</dbReference>
<dbReference type="EMBL" id="CABDVL010000003">
    <property type="protein sequence ID" value="VTM53171.1"/>
    <property type="molecule type" value="Genomic_DNA"/>
</dbReference>
<dbReference type="Pfam" id="PF00384">
    <property type="entry name" value="Molybdopterin"/>
    <property type="match status" value="1"/>
</dbReference>
<evidence type="ECO:0000259" key="7">
    <source>
        <dbReference type="Pfam" id="PF00384"/>
    </source>
</evidence>
<dbReference type="PANTHER" id="PTHR43742">
    <property type="entry name" value="TRIMETHYLAMINE-N-OXIDE REDUCTASE"/>
    <property type="match status" value="1"/>
</dbReference>
<dbReference type="CDD" id="cd02793">
    <property type="entry name" value="MopB_CT_DMSOR-BSOR-TMAOR"/>
    <property type="match status" value="1"/>
</dbReference>
<dbReference type="GO" id="GO:0009061">
    <property type="term" value="P:anaerobic respiration"/>
    <property type="evidence" value="ECO:0007669"/>
    <property type="project" value="TreeGrafter"/>
</dbReference>
<evidence type="ECO:0000256" key="6">
    <source>
        <dbReference type="SAM" id="MobiDB-lite"/>
    </source>
</evidence>
<dbReference type="AlphaFoldDB" id="A0A4P0XYQ1"/>
<gene>
    <name evidence="9" type="primary">dmsA_2</name>
    <name evidence="9" type="ORF">NCTC9183_02361</name>
</gene>
<keyword evidence="5 9" id="KW-0560">Oxidoreductase</keyword>
<dbReference type="InterPro" id="IPR041954">
    <property type="entry name" value="CT_DMSOR/BSOR/TMAOR"/>
</dbReference>
<dbReference type="Proteomes" id="UP000507695">
    <property type="component" value="Unassembled WGS sequence"/>
</dbReference>
<organism evidence="9">
    <name type="scientific">Klebsiella pneumoniae</name>
    <dbReference type="NCBI Taxonomy" id="573"/>
    <lineage>
        <taxon>Bacteria</taxon>
        <taxon>Pseudomonadati</taxon>
        <taxon>Pseudomonadota</taxon>
        <taxon>Gammaproteobacteria</taxon>
        <taxon>Enterobacterales</taxon>
        <taxon>Enterobacteriaceae</taxon>
        <taxon>Klebsiella/Raoultella group</taxon>
        <taxon>Klebsiella</taxon>
        <taxon>Klebsiella pneumoniae complex</taxon>
    </lineage>
</organism>
<dbReference type="SUPFAM" id="SSF53706">
    <property type="entry name" value="Formate dehydrogenase/DMSO reductase, domains 1-3"/>
    <property type="match status" value="1"/>
</dbReference>
<proteinExistence type="inferred from homology"/>
<dbReference type="Pfam" id="PF01568">
    <property type="entry name" value="Molydop_binding"/>
    <property type="match status" value="1"/>
</dbReference>
<dbReference type="GO" id="GO:0009055">
    <property type="term" value="F:electron transfer activity"/>
    <property type="evidence" value="ECO:0007669"/>
    <property type="project" value="TreeGrafter"/>
</dbReference>
<dbReference type="InterPro" id="IPR050612">
    <property type="entry name" value="Prok_Mopterin_Oxidored"/>
</dbReference>
<feature type="region of interest" description="Disordered" evidence="6">
    <location>
        <begin position="322"/>
        <end position="348"/>
    </location>
</feature>
<dbReference type="GO" id="GO:0030288">
    <property type="term" value="C:outer membrane-bounded periplasmic space"/>
    <property type="evidence" value="ECO:0007669"/>
    <property type="project" value="TreeGrafter"/>
</dbReference>
<dbReference type="GO" id="GO:0050626">
    <property type="term" value="F:trimethylamine-N-oxide reductase (cytochrome c) activity"/>
    <property type="evidence" value="ECO:0007669"/>
    <property type="project" value="UniProtKB-EC"/>
</dbReference>
<evidence type="ECO:0000256" key="5">
    <source>
        <dbReference type="ARBA" id="ARBA00023002"/>
    </source>
</evidence>
<dbReference type="Gene3D" id="2.40.40.20">
    <property type="match status" value="1"/>
</dbReference>
<sequence>MARLSDMLLHPGETYEFDGQQRRYPDIRLVYWAGGNAFHHHQDINRLCEAWRRPETVVVHEQYWTAQAKFSDIVLPATTSLEREDIGSGGHDGFMIAMSAQIPPVGEARDDYAIFCDLAGRLGFGEAFSEGRDAGQWLRHLYEESRPRAQEEGIALPSFDDFWQQGVLEYSAPERPQIFLADFRADPQRYPLSTPSGKIELFSATVAGFGYRECPGHPWWDEQEAARQRQEAARWPLHLLSSQPRARLHSQYDHGSVSRATKVQGREPLWMHPSDAQGRDIREGSVVKVYNDRGAILAGVHLSEQILPGVVQMSTGAWYDPLDPKEERSLDKHGNPNVLTEDRGSSRLGQGCSAQSCWVEIAPWREELPPITAFDPPKFIEV</sequence>
<feature type="compositionally biased region" description="Basic and acidic residues" evidence="6">
    <location>
        <begin position="322"/>
        <end position="345"/>
    </location>
</feature>
<keyword evidence="4" id="KW-0479">Metal-binding</keyword>
<dbReference type="InterPro" id="IPR006657">
    <property type="entry name" value="MoPterin_dinucl-bd_dom"/>
</dbReference>
<dbReference type="SUPFAM" id="SSF50692">
    <property type="entry name" value="ADC-like"/>
    <property type="match status" value="1"/>
</dbReference>